<reference evidence="2" key="1">
    <citation type="journal article" date="2015" name="Proc. Natl. Acad. Sci. U.S.A.">
        <title>Networks of energetic and metabolic interactions define dynamics in microbial communities.</title>
        <authorList>
            <person name="Embree M."/>
            <person name="Liu J.K."/>
            <person name="Al-Bassam M.M."/>
            <person name="Zengler K."/>
        </authorList>
    </citation>
    <scope>NUCLEOTIDE SEQUENCE</scope>
</reference>
<organism evidence="2">
    <name type="scientific">hydrocarbon metagenome</name>
    <dbReference type="NCBI Taxonomy" id="938273"/>
    <lineage>
        <taxon>unclassified sequences</taxon>
        <taxon>metagenomes</taxon>
        <taxon>ecological metagenomes</taxon>
    </lineage>
</organism>
<evidence type="ECO:0000313" key="2">
    <source>
        <dbReference type="EMBL" id="KUG21412.1"/>
    </source>
</evidence>
<dbReference type="Gene3D" id="3.60.21.10">
    <property type="match status" value="1"/>
</dbReference>
<dbReference type="Pfam" id="PF02872">
    <property type="entry name" value="5_nucleotid_C"/>
    <property type="match status" value="1"/>
</dbReference>
<accession>A0A0W8FKR9</accession>
<evidence type="ECO:0000259" key="1">
    <source>
        <dbReference type="Pfam" id="PF02872"/>
    </source>
</evidence>
<dbReference type="SUPFAM" id="SSF56300">
    <property type="entry name" value="Metallo-dependent phosphatases"/>
    <property type="match status" value="1"/>
</dbReference>
<dbReference type="GO" id="GO:0008253">
    <property type="term" value="F:5'-nucleotidase activity"/>
    <property type="evidence" value="ECO:0007669"/>
    <property type="project" value="UniProtKB-EC"/>
</dbReference>
<dbReference type="InterPro" id="IPR029052">
    <property type="entry name" value="Metallo-depent_PP-like"/>
</dbReference>
<dbReference type="InterPro" id="IPR006179">
    <property type="entry name" value="5_nucleotidase/apyrase"/>
</dbReference>
<comment type="caution">
    <text evidence="2">The sequence shown here is derived from an EMBL/GenBank/DDBJ whole genome shotgun (WGS) entry which is preliminary data.</text>
</comment>
<feature type="domain" description="5'-Nucleotidase C-terminal" evidence="1">
    <location>
        <begin position="294"/>
        <end position="434"/>
    </location>
</feature>
<keyword evidence="2" id="KW-0378">Hydrolase</keyword>
<sequence>MPEKLTIFQVNDSHGYLEPHPELFRAGGHTHHREAGGLARIAALINAAREEAPGRVLAFDCGDTIHGTYPAVQSRGEAFVPILNEIGFSGMTAHWEFAYGPEQFVKVAGRLDYPMLAINCYDDATGDLVFAPYTVLEAGGLQVGVIGIAATIVDKVMPKSFSEGIHFTLGNKELPGYIEQLRDGERVDLVVVVSHLGFPQEAQLAEEVDGIDVLLSGHTHNRLYRPAIINDTVIIQSGCHGSFAGRLDLVVDDRKVTGVGHELIVVDASVTPDPGVQELVDRTMDPHRDYLEEVVGRTETPLDRNTVMEATMDNLLLQSLLDLTGAQMAFSNGWRYGAPVPPGAITRNDLWNIIPVNPPVSTVELTGREVWTMMEENLERTFSRDPYLQMGGYVKRCMGINVYFKVENPAGQRIQELYVQGERVRPDARYTAAYVTSQGVPEQYGRQREHCSLHAIEALERYIEKGSVHADLRGSVVPI</sequence>
<proteinExistence type="predicted"/>
<dbReference type="GO" id="GO:0009166">
    <property type="term" value="P:nucleotide catabolic process"/>
    <property type="evidence" value="ECO:0007669"/>
    <property type="project" value="InterPro"/>
</dbReference>
<protein>
    <submittedName>
        <fullName evidence="2">5'-nucleotidase</fullName>
        <ecNumber evidence="2">3.1.3.5</ecNumber>
    </submittedName>
</protein>
<dbReference type="Gene3D" id="3.90.780.10">
    <property type="entry name" value="5'-Nucleotidase, C-terminal domain"/>
    <property type="match status" value="1"/>
</dbReference>
<gene>
    <name evidence="2" type="ORF">ASZ90_008830</name>
</gene>
<dbReference type="InterPro" id="IPR036907">
    <property type="entry name" value="5'-Nucleotdase_C_sf"/>
</dbReference>
<dbReference type="EMBL" id="LNQE01001063">
    <property type="protein sequence ID" value="KUG21412.1"/>
    <property type="molecule type" value="Genomic_DNA"/>
</dbReference>
<dbReference type="InterPro" id="IPR008334">
    <property type="entry name" value="5'-Nucleotdase_C"/>
</dbReference>
<dbReference type="PANTHER" id="PTHR11575:SF24">
    <property type="entry name" value="5'-NUCLEOTIDASE"/>
    <property type="match status" value="1"/>
</dbReference>
<dbReference type="PRINTS" id="PR01607">
    <property type="entry name" value="APYRASEFAMLY"/>
</dbReference>
<dbReference type="EC" id="3.1.3.5" evidence="2"/>
<dbReference type="PANTHER" id="PTHR11575">
    <property type="entry name" value="5'-NUCLEOTIDASE-RELATED"/>
    <property type="match status" value="1"/>
</dbReference>
<dbReference type="SUPFAM" id="SSF55816">
    <property type="entry name" value="5'-nucleotidase (syn. UDP-sugar hydrolase), C-terminal domain"/>
    <property type="match status" value="1"/>
</dbReference>
<name>A0A0W8FKR9_9ZZZZ</name>
<dbReference type="AlphaFoldDB" id="A0A0W8FKR9"/>